<evidence type="ECO:0000256" key="1">
    <source>
        <dbReference type="SAM" id="MobiDB-lite"/>
    </source>
</evidence>
<dbReference type="RefSeq" id="XP_062781818.1">
    <property type="nucleotide sequence ID" value="XM_062925767.1"/>
</dbReference>
<gene>
    <name evidence="2" type="ORF">CDEST_09608</name>
</gene>
<dbReference type="AlphaFoldDB" id="A0AAX4IP16"/>
<dbReference type="Proteomes" id="UP001322277">
    <property type="component" value="Chromosome 6"/>
</dbReference>
<proteinExistence type="predicted"/>
<dbReference type="EMBL" id="CP137310">
    <property type="protein sequence ID" value="WQF84594.1"/>
    <property type="molecule type" value="Genomic_DNA"/>
</dbReference>
<dbReference type="KEGG" id="cdet:87946111"/>
<feature type="region of interest" description="Disordered" evidence="1">
    <location>
        <begin position="99"/>
        <end position="119"/>
    </location>
</feature>
<keyword evidence="3" id="KW-1185">Reference proteome</keyword>
<accession>A0AAX4IP16</accession>
<dbReference type="GeneID" id="87946111"/>
<organism evidence="2 3">
    <name type="scientific">Colletotrichum destructivum</name>
    <dbReference type="NCBI Taxonomy" id="34406"/>
    <lineage>
        <taxon>Eukaryota</taxon>
        <taxon>Fungi</taxon>
        <taxon>Dikarya</taxon>
        <taxon>Ascomycota</taxon>
        <taxon>Pezizomycotina</taxon>
        <taxon>Sordariomycetes</taxon>
        <taxon>Hypocreomycetidae</taxon>
        <taxon>Glomerellales</taxon>
        <taxon>Glomerellaceae</taxon>
        <taxon>Colletotrichum</taxon>
        <taxon>Colletotrichum destructivum species complex</taxon>
    </lineage>
</organism>
<sequence length="119" mass="13308">MLERPITQDGPAHDDYDPFLLEEMVPDRRGGTTGDECDWTDKVENKCRIAARPCHEAIANSYYHRQQRSAVADWRYTVRSACAVIFDATRLVIQLDVPGEPTSEYPDLAGESSSSGFGI</sequence>
<reference evidence="3" key="1">
    <citation type="journal article" date="2023" name="bioRxiv">
        <title>Complete genome of the Medicago anthracnose fungus, Colletotrichum destructivum, reveals a mini-chromosome-like region within a core chromosome.</title>
        <authorList>
            <person name="Lapalu N."/>
            <person name="Simon A."/>
            <person name="Lu A."/>
            <person name="Plaumann P.-L."/>
            <person name="Amselem J."/>
            <person name="Pigne S."/>
            <person name="Auger A."/>
            <person name="Koch C."/>
            <person name="Dallery J.-F."/>
            <person name="O'Connell R.J."/>
        </authorList>
    </citation>
    <scope>NUCLEOTIDE SEQUENCE [LARGE SCALE GENOMIC DNA]</scope>
    <source>
        <strain evidence="3">CBS 520.97</strain>
    </source>
</reference>
<evidence type="ECO:0000313" key="3">
    <source>
        <dbReference type="Proteomes" id="UP001322277"/>
    </source>
</evidence>
<evidence type="ECO:0000313" key="2">
    <source>
        <dbReference type="EMBL" id="WQF84594.1"/>
    </source>
</evidence>
<name>A0AAX4IP16_9PEZI</name>
<protein>
    <submittedName>
        <fullName evidence="2">Uncharacterized protein</fullName>
    </submittedName>
</protein>